<dbReference type="InterPro" id="IPR012334">
    <property type="entry name" value="Pectin_lyas_fold"/>
</dbReference>
<accession>A0A0K9PXD9</accession>
<comment type="similarity">
    <text evidence="2 9">Belongs to the glycosyl hydrolase 28 family.</text>
</comment>
<protein>
    <submittedName>
        <fullName evidence="10">Polygalacturonase, family GH28</fullName>
    </submittedName>
</protein>
<dbReference type="PANTHER" id="PTHR31375">
    <property type="match status" value="1"/>
</dbReference>
<dbReference type="OMA" id="CIQGHGI"/>
<comment type="subcellular location">
    <subcellularLocation>
        <location evidence="1">Secreted</location>
        <location evidence="1">Cell wall</location>
    </subcellularLocation>
</comment>
<evidence type="ECO:0000256" key="8">
    <source>
        <dbReference type="PROSITE-ProRule" id="PRU10052"/>
    </source>
</evidence>
<dbReference type="GO" id="GO:0005975">
    <property type="term" value="P:carbohydrate metabolic process"/>
    <property type="evidence" value="ECO:0007669"/>
    <property type="project" value="InterPro"/>
</dbReference>
<organism evidence="10 11">
    <name type="scientific">Zostera marina</name>
    <name type="common">Eelgrass</name>
    <dbReference type="NCBI Taxonomy" id="29655"/>
    <lineage>
        <taxon>Eukaryota</taxon>
        <taxon>Viridiplantae</taxon>
        <taxon>Streptophyta</taxon>
        <taxon>Embryophyta</taxon>
        <taxon>Tracheophyta</taxon>
        <taxon>Spermatophyta</taxon>
        <taxon>Magnoliopsida</taxon>
        <taxon>Liliopsida</taxon>
        <taxon>Zosteraceae</taxon>
        <taxon>Zostera</taxon>
    </lineage>
</organism>
<name>A0A0K9PXD9_ZOSMR</name>
<keyword evidence="4" id="KW-0964">Secreted</keyword>
<dbReference type="EMBL" id="LFYR01000614">
    <property type="protein sequence ID" value="KMZ72912.1"/>
    <property type="molecule type" value="Genomic_DNA"/>
</dbReference>
<comment type="caution">
    <text evidence="10">The sequence shown here is derived from an EMBL/GenBank/DDBJ whole genome shotgun (WGS) entry which is preliminary data.</text>
</comment>
<keyword evidence="3" id="KW-0134">Cell wall</keyword>
<dbReference type="InterPro" id="IPR000743">
    <property type="entry name" value="Glyco_hydro_28"/>
</dbReference>
<sequence length="273" mass="29892">MSFLQAWDSVCQDSSSSPTLLVPQGYTFLLQSIQFNGPCQSEIHIQILGDLVAPDNTWATSDLANWILFHKVQDLTIDGNGQVDGHGSIWWNCFKNHKCDKRPYLFTIFSCNNFHLSGLKFINSPMMHVVLKGVSGATINGITIDSPQTSPNTDGVHISKSQNVQITDSNISNGDDCISIGAGTQDININGITCTYGHGISIGSLGMNGKVVQVEKIKVSNSNFISTTNGARIKTWQGGSGFARRIIFEHLNFDSVKNPIIIDQNYCPHCKLQ</sequence>
<evidence type="ECO:0000256" key="5">
    <source>
        <dbReference type="ARBA" id="ARBA00022801"/>
    </source>
</evidence>
<dbReference type="PROSITE" id="PS00502">
    <property type="entry name" value="POLYGALACTURONASE"/>
    <property type="match status" value="1"/>
</dbReference>
<dbReference type="InterPro" id="IPR011050">
    <property type="entry name" value="Pectin_lyase_fold/virulence"/>
</dbReference>
<dbReference type="STRING" id="29655.A0A0K9PXD9"/>
<evidence type="ECO:0000313" key="10">
    <source>
        <dbReference type="EMBL" id="KMZ72912.1"/>
    </source>
</evidence>
<keyword evidence="5 9" id="KW-0378">Hydrolase</keyword>
<dbReference type="InterPro" id="IPR006626">
    <property type="entry name" value="PbH1"/>
</dbReference>
<dbReference type="SUPFAM" id="SSF51126">
    <property type="entry name" value="Pectin lyase-like"/>
    <property type="match status" value="1"/>
</dbReference>
<dbReference type="Gene3D" id="2.160.20.10">
    <property type="entry name" value="Single-stranded right-handed beta-helix, Pectin lyase-like"/>
    <property type="match status" value="1"/>
</dbReference>
<dbReference type="OrthoDB" id="187139at2759"/>
<keyword evidence="6 9" id="KW-0326">Glycosidase</keyword>
<feature type="active site" evidence="8">
    <location>
        <position position="198"/>
    </location>
</feature>
<evidence type="ECO:0000256" key="2">
    <source>
        <dbReference type="ARBA" id="ARBA00008834"/>
    </source>
</evidence>
<dbReference type="GO" id="GO:0071555">
    <property type="term" value="P:cell wall organization"/>
    <property type="evidence" value="ECO:0007669"/>
    <property type="project" value="UniProtKB-KW"/>
</dbReference>
<dbReference type="AlphaFoldDB" id="A0A0K9PXD9"/>
<keyword evidence="11" id="KW-1185">Reference proteome</keyword>
<dbReference type="SMART" id="SM00710">
    <property type="entry name" value="PbH1"/>
    <property type="match status" value="4"/>
</dbReference>
<evidence type="ECO:0000256" key="7">
    <source>
        <dbReference type="ARBA" id="ARBA00023316"/>
    </source>
</evidence>
<dbReference type="Pfam" id="PF00295">
    <property type="entry name" value="Glyco_hydro_28"/>
    <property type="match status" value="1"/>
</dbReference>
<dbReference type="GO" id="GO:0004650">
    <property type="term" value="F:polygalacturonase activity"/>
    <property type="evidence" value="ECO:0007669"/>
    <property type="project" value="InterPro"/>
</dbReference>
<evidence type="ECO:0000256" key="4">
    <source>
        <dbReference type="ARBA" id="ARBA00022525"/>
    </source>
</evidence>
<evidence type="ECO:0000256" key="3">
    <source>
        <dbReference type="ARBA" id="ARBA00022512"/>
    </source>
</evidence>
<evidence type="ECO:0000313" key="11">
    <source>
        <dbReference type="Proteomes" id="UP000036987"/>
    </source>
</evidence>
<dbReference type="Proteomes" id="UP000036987">
    <property type="component" value="Unassembled WGS sequence"/>
</dbReference>
<proteinExistence type="inferred from homology"/>
<keyword evidence="7" id="KW-0961">Cell wall biogenesis/degradation</keyword>
<evidence type="ECO:0000256" key="9">
    <source>
        <dbReference type="RuleBase" id="RU361169"/>
    </source>
</evidence>
<gene>
    <name evidence="10" type="ORF">ZOSMA_158G00220</name>
</gene>
<evidence type="ECO:0000256" key="1">
    <source>
        <dbReference type="ARBA" id="ARBA00004191"/>
    </source>
</evidence>
<reference evidence="11" key="1">
    <citation type="journal article" date="2016" name="Nature">
        <title>The genome of the seagrass Zostera marina reveals angiosperm adaptation to the sea.</title>
        <authorList>
            <person name="Olsen J.L."/>
            <person name="Rouze P."/>
            <person name="Verhelst B."/>
            <person name="Lin Y.-C."/>
            <person name="Bayer T."/>
            <person name="Collen J."/>
            <person name="Dattolo E."/>
            <person name="De Paoli E."/>
            <person name="Dittami S."/>
            <person name="Maumus F."/>
            <person name="Michel G."/>
            <person name="Kersting A."/>
            <person name="Lauritano C."/>
            <person name="Lohaus R."/>
            <person name="Toepel M."/>
            <person name="Tonon T."/>
            <person name="Vanneste K."/>
            <person name="Amirebrahimi M."/>
            <person name="Brakel J."/>
            <person name="Bostroem C."/>
            <person name="Chovatia M."/>
            <person name="Grimwood J."/>
            <person name="Jenkins J.W."/>
            <person name="Jueterbock A."/>
            <person name="Mraz A."/>
            <person name="Stam W.T."/>
            <person name="Tice H."/>
            <person name="Bornberg-Bauer E."/>
            <person name="Green P.J."/>
            <person name="Pearson G.A."/>
            <person name="Procaccini G."/>
            <person name="Duarte C.M."/>
            <person name="Schmutz J."/>
            <person name="Reusch T.B.H."/>
            <person name="Van de Peer Y."/>
        </authorList>
    </citation>
    <scope>NUCLEOTIDE SEQUENCE [LARGE SCALE GENOMIC DNA]</scope>
    <source>
        <strain evidence="11">cv. Finnish</strain>
    </source>
</reference>
<evidence type="ECO:0000256" key="6">
    <source>
        <dbReference type="ARBA" id="ARBA00023295"/>
    </source>
</evidence>